<dbReference type="AlphaFoldDB" id="A0A8R7U1B0"/>
<keyword evidence="1" id="KW-0732">Signal</keyword>
<feature type="chain" id="PRO_5035914018" description="Secreted protein" evidence="1">
    <location>
        <begin position="25"/>
        <end position="75"/>
    </location>
</feature>
<evidence type="ECO:0000313" key="2">
    <source>
        <dbReference type="EnsemblPlants" id="TuG1812G0300005520.01.T01.cds345392"/>
    </source>
</evidence>
<feature type="signal peptide" evidence="1">
    <location>
        <begin position="1"/>
        <end position="24"/>
    </location>
</feature>
<keyword evidence="3" id="KW-1185">Reference proteome</keyword>
<accession>A0A8R7U1B0</accession>
<evidence type="ECO:0000256" key="1">
    <source>
        <dbReference type="SAM" id="SignalP"/>
    </source>
</evidence>
<reference evidence="2" key="2">
    <citation type="submission" date="2018-03" db="EMBL/GenBank/DDBJ databases">
        <title>The Triticum urartu genome reveals the dynamic nature of wheat genome evolution.</title>
        <authorList>
            <person name="Ling H."/>
            <person name="Ma B."/>
            <person name="Shi X."/>
            <person name="Liu H."/>
            <person name="Dong L."/>
            <person name="Sun H."/>
            <person name="Cao Y."/>
            <person name="Gao Q."/>
            <person name="Zheng S."/>
            <person name="Li Y."/>
            <person name="Yu Y."/>
            <person name="Du H."/>
            <person name="Qi M."/>
            <person name="Li Y."/>
            <person name="Yu H."/>
            <person name="Cui Y."/>
            <person name="Wang N."/>
            <person name="Chen C."/>
            <person name="Wu H."/>
            <person name="Zhao Y."/>
            <person name="Zhang J."/>
            <person name="Li Y."/>
            <person name="Zhou W."/>
            <person name="Zhang B."/>
            <person name="Hu W."/>
            <person name="Eijk M."/>
            <person name="Tang J."/>
            <person name="Witsenboer H."/>
            <person name="Zhao S."/>
            <person name="Li Z."/>
            <person name="Zhang A."/>
            <person name="Wang D."/>
            <person name="Liang C."/>
        </authorList>
    </citation>
    <scope>NUCLEOTIDE SEQUENCE [LARGE SCALE GENOMIC DNA]</scope>
    <source>
        <strain evidence="2">cv. G1812</strain>
    </source>
</reference>
<reference evidence="2" key="3">
    <citation type="submission" date="2022-06" db="UniProtKB">
        <authorList>
            <consortium name="EnsemblPlants"/>
        </authorList>
    </citation>
    <scope>IDENTIFICATION</scope>
</reference>
<reference evidence="3" key="1">
    <citation type="journal article" date="2013" name="Nature">
        <title>Draft genome of the wheat A-genome progenitor Triticum urartu.</title>
        <authorList>
            <person name="Ling H.Q."/>
            <person name="Zhao S."/>
            <person name="Liu D."/>
            <person name="Wang J."/>
            <person name="Sun H."/>
            <person name="Zhang C."/>
            <person name="Fan H."/>
            <person name="Li D."/>
            <person name="Dong L."/>
            <person name="Tao Y."/>
            <person name="Gao C."/>
            <person name="Wu H."/>
            <person name="Li Y."/>
            <person name="Cui Y."/>
            <person name="Guo X."/>
            <person name="Zheng S."/>
            <person name="Wang B."/>
            <person name="Yu K."/>
            <person name="Liang Q."/>
            <person name="Yang W."/>
            <person name="Lou X."/>
            <person name="Chen J."/>
            <person name="Feng M."/>
            <person name="Jian J."/>
            <person name="Zhang X."/>
            <person name="Luo G."/>
            <person name="Jiang Y."/>
            <person name="Liu J."/>
            <person name="Wang Z."/>
            <person name="Sha Y."/>
            <person name="Zhang B."/>
            <person name="Wu H."/>
            <person name="Tang D."/>
            <person name="Shen Q."/>
            <person name="Xue P."/>
            <person name="Zou S."/>
            <person name="Wang X."/>
            <person name="Liu X."/>
            <person name="Wang F."/>
            <person name="Yang Y."/>
            <person name="An X."/>
            <person name="Dong Z."/>
            <person name="Zhang K."/>
            <person name="Zhang X."/>
            <person name="Luo M.C."/>
            <person name="Dvorak J."/>
            <person name="Tong Y."/>
            <person name="Wang J."/>
            <person name="Yang H."/>
            <person name="Li Z."/>
            <person name="Wang D."/>
            <person name="Zhang A."/>
            <person name="Wang J."/>
        </authorList>
    </citation>
    <scope>NUCLEOTIDE SEQUENCE</scope>
    <source>
        <strain evidence="3">cv. G1812</strain>
    </source>
</reference>
<proteinExistence type="predicted"/>
<evidence type="ECO:0000313" key="3">
    <source>
        <dbReference type="Proteomes" id="UP000015106"/>
    </source>
</evidence>
<name>A0A8R7U1B0_TRIUA</name>
<dbReference type="Gramene" id="TuG1812G0300005520.01.T01">
    <property type="protein sequence ID" value="TuG1812G0300005520.01.T01.cds345392"/>
    <property type="gene ID" value="TuG1812G0300005520.01"/>
</dbReference>
<protein>
    <recommendedName>
        <fullName evidence="4">Secreted protein</fullName>
    </recommendedName>
</protein>
<organism evidence="2 3">
    <name type="scientific">Triticum urartu</name>
    <name type="common">Red wild einkorn</name>
    <name type="synonym">Crithodium urartu</name>
    <dbReference type="NCBI Taxonomy" id="4572"/>
    <lineage>
        <taxon>Eukaryota</taxon>
        <taxon>Viridiplantae</taxon>
        <taxon>Streptophyta</taxon>
        <taxon>Embryophyta</taxon>
        <taxon>Tracheophyta</taxon>
        <taxon>Spermatophyta</taxon>
        <taxon>Magnoliopsida</taxon>
        <taxon>Liliopsida</taxon>
        <taxon>Poales</taxon>
        <taxon>Poaceae</taxon>
        <taxon>BOP clade</taxon>
        <taxon>Pooideae</taxon>
        <taxon>Triticodae</taxon>
        <taxon>Triticeae</taxon>
        <taxon>Triticinae</taxon>
        <taxon>Triticum</taxon>
    </lineage>
</organism>
<evidence type="ECO:0008006" key="4">
    <source>
        <dbReference type="Google" id="ProtNLM"/>
    </source>
</evidence>
<sequence>MQLGLGARPTMLWLFILWPEHGSGVSIDSCPDGNRADIRSSCRGGGSRSEVMERCGRRGRRSLLSMDAASGVPNL</sequence>
<dbReference type="EnsemblPlants" id="TuG1812G0300005520.01.T01">
    <property type="protein sequence ID" value="TuG1812G0300005520.01.T01.cds345392"/>
    <property type="gene ID" value="TuG1812G0300005520.01"/>
</dbReference>
<dbReference type="Proteomes" id="UP000015106">
    <property type="component" value="Chromosome 3"/>
</dbReference>